<evidence type="ECO:0000259" key="5">
    <source>
        <dbReference type="PROSITE" id="PS50977"/>
    </source>
</evidence>
<dbReference type="SUPFAM" id="SSF48498">
    <property type="entry name" value="Tetracyclin repressor-like, C-terminal domain"/>
    <property type="match status" value="1"/>
</dbReference>
<name>A0A9X3T4X6_9ACTN</name>
<dbReference type="Pfam" id="PF16859">
    <property type="entry name" value="TetR_C_11"/>
    <property type="match status" value="1"/>
</dbReference>
<dbReference type="InterPro" id="IPR001647">
    <property type="entry name" value="HTH_TetR"/>
</dbReference>
<evidence type="ECO:0000313" key="6">
    <source>
        <dbReference type="EMBL" id="MDA1361630.1"/>
    </source>
</evidence>
<dbReference type="Gene3D" id="1.10.357.10">
    <property type="entry name" value="Tetracycline Repressor, domain 2"/>
    <property type="match status" value="1"/>
</dbReference>
<dbReference type="InterPro" id="IPR036271">
    <property type="entry name" value="Tet_transcr_reg_TetR-rel_C_sf"/>
</dbReference>
<dbReference type="InterPro" id="IPR050109">
    <property type="entry name" value="HTH-type_TetR-like_transc_reg"/>
</dbReference>
<feature type="DNA-binding region" description="H-T-H motif" evidence="4">
    <location>
        <begin position="35"/>
        <end position="54"/>
    </location>
</feature>
<accession>A0A9X3T4X6</accession>
<keyword evidence="3" id="KW-0804">Transcription</keyword>
<comment type="caution">
    <text evidence="6">The sequence shown here is derived from an EMBL/GenBank/DDBJ whole genome shotgun (WGS) entry which is preliminary data.</text>
</comment>
<evidence type="ECO:0000256" key="2">
    <source>
        <dbReference type="ARBA" id="ARBA00023125"/>
    </source>
</evidence>
<keyword evidence="1" id="KW-0805">Transcription regulation</keyword>
<organism evidence="6 7">
    <name type="scientific">Glycomyces luteolus</name>
    <dbReference type="NCBI Taxonomy" id="2670330"/>
    <lineage>
        <taxon>Bacteria</taxon>
        <taxon>Bacillati</taxon>
        <taxon>Actinomycetota</taxon>
        <taxon>Actinomycetes</taxon>
        <taxon>Glycomycetales</taxon>
        <taxon>Glycomycetaceae</taxon>
        <taxon>Glycomyces</taxon>
    </lineage>
</organism>
<dbReference type="PROSITE" id="PS50977">
    <property type="entry name" value="HTH_TETR_2"/>
    <property type="match status" value="1"/>
</dbReference>
<evidence type="ECO:0000256" key="1">
    <source>
        <dbReference type="ARBA" id="ARBA00023015"/>
    </source>
</evidence>
<dbReference type="AlphaFoldDB" id="A0A9X3T4X6"/>
<dbReference type="GO" id="GO:0000976">
    <property type="term" value="F:transcription cis-regulatory region binding"/>
    <property type="evidence" value="ECO:0007669"/>
    <property type="project" value="TreeGrafter"/>
</dbReference>
<dbReference type="PANTHER" id="PTHR30055:SF148">
    <property type="entry name" value="TETR-FAMILY TRANSCRIPTIONAL REGULATOR"/>
    <property type="match status" value="1"/>
</dbReference>
<dbReference type="Proteomes" id="UP001146067">
    <property type="component" value="Unassembled WGS sequence"/>
</dbReference>
<reference evidence="6" key="1">
    <citation type="submission" date="2022-12" db="EMBL/GenBank/DDBJ databases">
        <title>Gycomyces niveus sp.nov.,a novel actinomycete isolated from soil in Shouguan.</title>
        <authorList>
            <person name="Yang X."/>
        </authorList>
    </citation>
    <scope>NUCLEOTIDE SEQUENCE</scope>
    <source>
        <strain evidence="6">NEAU-A15</strain>
    </source>
</reference>
<sequence length="206" mass="22623">MADTRTGRPRDERIDQAVIEATAKLLNEVGYAKLTFEAVAARASTSKPALRRRWPSRAHLVVDALAAIVGTAPTPDTGCTRCDLVEGIGTLGAAYPVKIGRTVLPALVADLAGDPELDRVFLERYFHPRRATTAEALRRGIERGDIVPDADIDLLLDLFGATVYYRVLFGHLPVDHDVAERIVDTVLNGVATPAWRHTHREPSRER</sequence>
<evidence type="ECO:0000256" key="3">
    <source>
        <dbReference type="ARBA" id="ARBA00023163"/>
    </source>
</evidence>
<dbReference type="Pfam" id="PF00440">
    <property type="entry name" value="TetR_N"/>
    <property type="match status" value="1"/>
</dbReference>
<protein>
    <submittedName>
        <fullName evidence="6">TetR/AcrR family transcriptional regulator</fullName>
    </submittedName>
</protein>
<evidence type="ECO:0000256" key="4">
    <source>
        <dbReference type="PROSITE-ProRule" id="PRU00335"/>
    </source>
</evidence>
<dbReference type="RefSeq" id="WP_270111652.1">
    <property type="nucleotide sequence ID" value="NZ_JAPZVP010000015.1"/>
</dbReference>
<dbReference type="PANTHER" id="PTHR30055">
    <property type="entry name" value="HTH-TYPE TRANSCRIPTIONAL REGULATOR RUTR"/>
    <property type="match status" value="1"/>
</dbReference>
<keyword evidence="7" id="KW-1185">Reference proteome</keyword>
<dbReference type="EMBL" id="JAPZVP010000015">
    <property type="protein sequence ID" value="MDA1361630.1"/>
    <property type="molecule type" value="Genomic_DNA"/>
</dbReference>
<dbReference type="InterPro" id="IPR009057">
    <property type="entry name" value="Homeodomain-like_sf"/>
</dbReference>
<dbReference type="SUPFAM" id="SSF46689">
    <property type="entry name" value="Homeodomain-like"/>
    <property type="match status" value="1"/>
</dbReference>
<evidence type="ECO:0000313" key="7">
    <source>
        <dbReference type="Proteomes" id="UP001146067"/>
    </source>
</evidence>
<proteinExistence type="predicted"/>
<gene>
    <name evidence="6" type="ORF">O1R50_18525</name>
</gene>
<dbReference type="Gene3D" id="1.10.10.60">
    <property type="entry name" value="Homeodomain-like"/>
    <property type="match status" value="1"/>
</dbReference>
<keyword evidence="2 4" id="KW-0238">DNA-binding</keyword>
<feature type="domain" description="HTH tetR-type" evidence="5">
    <location>
        <begin position="12"/>
        <end position="72"/>
    </location>
</feature>
<dbReference type="InterPro" id="IPR011075">
    <property type="entry name" value="TetR_C"/>
</dbReference>
<dbReference type="GO" id="GO:0003700">
    <property type="term" value="F:DNA-binding transcription factor activity"/>
    <property type="evidence" value="ECO:0007669"/>
    <property type="project" value="TreeGrafter"/>
</dbReference>